<evidence type="ECO:0000313" key="4">
    <source>
        <dbReference type="Proteomes" id="UP000510621"/>
    </source>
</evidence>
<dbReference type="InterPro" id="IPR003362">
    <property type="entry name" value="Bact_transf"/>
</dbReference>
<reference evidence="3" key="1">
    <citation type="submission" date="2020-06" db="EMBL/GenBank/DDBJ databases">
        <title>Analysis procedures for assessing recovery of high quality, complete, closed genomes from Nanopore long read metagenome sequencing.</title>
        <authorList>
            <person name="Bessarab I."/>
            <person name="Arumugam K."/>
            <person name="Haryono M."/>
            <person name="Liu X."/>
            <person name="Roy S."/>
            <person name="Zuniga-Montanez R.E."/>
            <person name="Qiu G."/>
            <person name="Drautz-Moses D.I."/>
            <person name="Law Y.Y."/>
            <person name="Wuertz S."/>
            <person name="Lauro F.M."/>
            <person name="Huson D.H."/>
            <person name="Williams R.B."/>
        </authorList>
    </citation>
    <scope>NUCLEOTIDE SEQUENCE [LARGE SCALE GENOMIC DNA]</scope>
    <source>
        <strain evidence="3">SSD2</strain>
    </source>
</reference>
<dbReference type="PANTHER" id="PTHR30576:SF0">
    <property type="entry name" value="UNDECAPRENYL-PHOSPHATE N-ACETYLGALACTOSAMINYL 1-PHOSPHATE TRANSFERASE-RELATED"/>
    <property type="match status" value="1"/>
</dbReference>
<keyword evidence="3" id="KW-0808">Transferase</keyword>
<feature type="domain" description="Bacterial sugar transferase" evidence="2">
    <location>
        <begin position="2"/>
        <end position="44"/>
    </location>
</feature>
<gene>
    <name evidence="3" type="ORF">HZT40_19920</name>
</gene>
<comment type="similarity">
    <text evidence="1">Belongs to the bacterial sugar transferase family.</text>
</comment>
<dbReference type="KEGG" id="this:HZT40_19920"/>
<proteinExistence type="inferred from homology"/>
<evidence type="ECO:0000256" key="1">
    <source>
        <dbReference type="ARBA" id="ARBA00006464"/>
    </source>
</evidence>
<sequence>MQDGKITRNGHFLRQAGLDELAQIFNILRGEMSVVGLRPGQAAIAKQQSVP</sequence>
<dbReference type="GO" id="GO:0016780">
    <property type="term" value="F:phosphotransferase activity, for other substituted phosphate groups"/>
    <property type="evidence" value="ECO:0007669"/>
    <property type="project" value="TreeGrafter"/>
</dbReference>
<evidence type="ECO:0000259" key="2">
    <source>
        <dbReference type="Pfam" id="PF02397"/>
    </source>
</evidence>
<dbReference type="AlphaFoldDB" id="A0A7L6AWP1"/>
<protein>
    <submittedName>
        <fullName evidence="3">Sugar transferase</fullName>
    </submittedName>
</protein>
<dbReference type="Pfam" id="PF02397">
    <property type="entry name" value="Bac_transf"/>
    <property type="match status" value="1"/>
</dbReference>
<dbReference type="PANTHER" id="PTHR30576">
    <property type="entry name" value="COLANIC BIOSYNTHESIS UDP-GLUCOSE LIPID CARRIER TRANSFERASE"/>
    <property type="match status" value="1"/>
</dbReference>
<evidence type="ECO:0000313" key="3">
    <source>
        <dbReference type="EMBL" id="QLQ33485.1"/>
    </source>
</evidence>
<organism evidence="3 4">
    <name type="scientific">Candidatus Thiothrix singaporensis</name>
    <dbReference type="NCBI Taxonomy" id="2799669"/>
    <lineage>
        <taxon>Bacteria</taxon>
        <taxon>Pseudomonadati</taxon>
        <taxon>Pseudomonadota</taxon>
        <taxon>Gammaproteobacteria</taxon>
        <taxon>Thiotrichales</taxon>
        <taxon>Thiotrichaceae</taxon>
        <taxon>Thiothrix</taxon>
    </lineage>
</organism>
<name>A0A7L6AWP1_9GAMM</name>
<dbReference type="Proteomes" id="UP000510621">
    <property type="component" value="Chromosome"/>
</dbReference>
<dbReference type="EMBL" id="CP059265">
    <property type="protein sequence ID" value="QLQ33485.1"/>
    <property type="molecule type" value="Genomic_DNA"/>
</dbReference>
<accession>A0A7L6AWP1</accession>
<keyword evidence="4" id="KW-1185">Reference proteome</keyword>